<dbReference type="EMBL" id="QEKW01000001">
    <property type="protein sequence ID" value="PVZ14536.1"/>
    <property type="molecule type" value="Genomic_DNA"/>
</dbReference>
<evidence type="ECO:0000313" key="3">
    <source>
        <dbReference type="EMBL" id="PVZ14536.1"/>
    </source>
</evidence>
<organism evidence="3 4">
    <name type="scientific">Actinomycetospora cinnamomea</name>
    <dbReference type="NCBI Taxonomy" id="663609"/>
    <lineage>
        <taxon>Bacteria</taxon>
        <taxon>Bacillati</taxon>
        <taxon>Actinomycetota</taxon>
        <taxon>Actinomycetes</taxon>
        <taxon>Pseudonocardiales</taxon>
        <taxon>Pseudonocardiaceae</taxon>
        <taxon>Actinomycetospora</taxon>
    </lineage>
</organism>
<dbReference type="Proteomes" id="UP000245639">
    <property type="component" value="Unassembled WGS sequence"/>
</dbReference>
<keyword evidence="2" id="KW-1133">Transmembrane helix</keyword>
<proteinExistence type="predicted"/>
<gene>
    <name evidence="3" type="ORF">C8D89_101401</name>
</gene>
<name>A0A2U1FQV9_9PSEU</name>
<reference evidence="3 4" key="1">
    <citation type="submission" date="2018-04" db="EMBL/GenBank/DDBJ databases">
        <title>Genomic Encyclopedia of Type Strains, Phase IV (KMG-IV): sequencing the most valuable type-strain genomes for metagenomic binning, comparative biology and taxonomic classification.</title>
        <authorList>
            <person name="Goeker M."/>
        </authorList>
    </citation>
    <scope>NUCLEOTIDE SEQUENCE [LARGE SCALE GENOMIC DNA]</scope>
    <source>
        <strain evidence="3 4">DSM 45771</strain>
    </source>
</reference>
<evidence type="ECO:0000256" key="2">
    <source>
        <dbReference type="SAM" id="Phobius"/>
    </source>
</evidence>
<feature type="transmembrane region" description="Helical" evidence="2">
    <location>
        <begin position="12"/>
        <end position="34"/>
    </location>
</feature>
<dbReference type="OrthoDB" id="3579664at2"/>
<comment type="caution">
    <text evidence="3">The sequence shown here is derived from an EMBL/GenBank/DDBJ whole genome shotgun (WGS) entry which is preliminary data.</text>
</comment>
<protein>
    <submittedName>
        <fullName evidence="3">Uncharacterized protein</fullName>
    </submittedName>
</protein>
<evidence type="ECO:0000313" key="4">
    <source>
        <dbReference type="Proteomes" id="UP000245639"/>
    </source>
</evidence>
<sequence>MDRPKRSAAPWLFGIAVLLTLLAPVIFLGVWVGAGTVEGFGVALLAAIADLVAAAIAAITATVLAVRRGVTRIRTVVHGHPQGRVGRMAEHEAARWRLARRRFSELQAEYAAFEADRHAVAARPALADVTVPATARFVQALGDAEFLVTDEEPAGPRRAEFAAAVDRAVEAWENAQRVAEGLAQARREHAGVRDDTRAVDPAPPRVHHTVAPGAPATGERPAAPSGSEYAQAADAVRRAAARGARDLRDRLRA</sequence>
<dbReference type="RefSeq" id="WP_116706370.1">
    <property type="nucleotide sequence ID" value="NZ_QEKW01000001.1"/>
</dbReference>
<feature type="compositionally biased region" description="Basic and acidic residues" evidence="1">
    <location>
        <begin position="185"/>
        <end position="198"/>
    </location>
</feature>
<dbReference type="AlphaFoldDB" id="A0A2U1FQV9"/>
<feature type="region of interest" description="Disordered" evidence="1">
    <location>
        <begin position="182"/>
        <end position="234"/>
    </location>
</feature>
<keyword evidence="2" id="KW-0472">Membrane</keyword>
<feature type="transmembrane region" description="Helical" evidence="2">
    <location>
        <begin position="40"/>
        <end position="66"/>
    </location>
</feature>
<keyword evidence="4" id="KW-1185">Reference proteome</keyword>
<evidence type="ECO:0000256" key="1">
    <source>
        <dbReference type="SAM" id="MobiDB-lite"/>
    </source>
</evidence>
<accession>A0A2U1FQV9</accession>
<keyword evidence="2" id="KW-0812">Transmembrane</keyword>